<sequence length="119" mass="13655">MISQKPFHPYIHIIAYSQATQVSGILKVSNFSSSYNYKSLKINHLFFIYKNYKATGFRLPGIRWASFTAKKATSEGVDVPKGYLAVYVGETQKKRFMIPISYLNQPSFQNLLSQAEEEF</sequence>
<dbReference type="InterPro" id="IPR003676">
    <property type="entry name" value="SAUR_fam"/>
</dbReference>
<protein>
    <submittedName>
        <fullName evidence="2">Auxin-induced protein</fullName>
    </submittedName>
</protein>
<dbReference type="GO" id="GO:0009733">
    <property type="term" value="P:response to auxin"/>
    <property type="evidence" value="ECO:0007669"/>
    <property type="project" value="InterPro"/>
</dbReference>
<dbReference type="Pfam" id="PF02519">
    <property type="entry name" value="Auxin_inducible"/>
    <property type="match status" value="1"/>
</dbReference>
<organism evidence="2 3">
    <name type="scientific">Quillaja saponaria</name>
    <name type="common">Soap bark tree</name>
    <dbReference type="NCBI Taxonomy" id="32244"/>
    <lineage>
        <taxon>Eukaryota</taxon>
        <taxon>Viridiplantae</taxon>
        <taxon>Streptophyta</taxon>
        <taxon>Embryophyta</taxon>
        <taxon>Tracheophyta</taxon>
        <taxon>Spermatophyta</taxon>
        <taxon>Magnoliopsida</taxon>
        <taxon>eudicotyledons</taxon>
        <taxon>Gunneridae</taxon>
        <taxon>Pentapetalae</taxon>
        <taxon>rosids</taxon>
        <taxon>fabids</taxon>
        <taxon>Fabales</taxon>
        <taxon>Quillajaceae</taxon>
        <taxon>Quillaja</taxon>
    </lineage>
</organism>
<dbReference type="EMBL" id="JARAOO010000005">
    <property type="protein sequence ID" value="KAJ7967226.1"/>
    <property type="molecule type" value="Genomic_DNA"/>
</dbReference>
<dbReference type="AlphaFoldDB" id="A0AAD7PT37"/>
<gene>
    <name evidence="2" type="ORF">O6P43_011519</name>
</gene>
<dbReference type="Proteomes" id="UP001163823">
    <property type="component" value="Chromosome 5"/>
</dbReference>
<dbReference type="KEGG" id="qsa:O6P43_011519"/>
<evidence type="ECO:0000256" key="1">
    <source>
        <dbReference type="ARBA" id="ARBA00006974"/>
    </source>
</evidence>
<accession>A0AAD7PT37</accession>
<proteinExistence type="inferred from homology"/>
<name>A0AAD7PT37_QUISA</name>
<reference evidence="2" key="1">
    <citation type="journal article" date="2023" name="Science">
        <title>Elucidation of the pathway for biosynthesis of saponin adjuvants from the soapbark tree.</title>
        <authorList>
            <person name="Reed J."/>
            <person name="Orme A."/>
            <person name="El-Demerdash A."/>
            <person name="Owen C."/>
            <person name="Martin L.B.B."/>
            <person name="Misra R.C."/>
            <person name="Kikuchi S."/>
            <person name="Rejzek M."/>
            <person name="Martin A.C."/>
            <person name="Harkess A."/>
            <person name="Leebens-Mack J."/>
            <person name="Louveau T."/>
            <person name="Stephenson M.J."/>
            <person name="Osbourn A."/>
        </authorList>
    </citation>
    <scope>NUCLEOTIDE SEQUENCE</scope>
    <source>
        <strain evidence="2">S10</strain>
    </source>
</reference>
<comment type="caution">
    <text evidence="2">The sequence shown here is derived from an EMBL/GenBank/DDBJ whole genome shotgun (WGS) entry which is preliminary data.</text>
</comment>
<comment type="similarity">
    <text evidence="1">Belongs to the ARG7 family.</text>
</comment>
<dbReference type="PANTHER" id="PTHR31929">
    <property type="entry name" value="SAUR-LIKE AUXIN-RESPONSIVE PROTEIN FAMILY-RELATED"/>
    <property type="match status" value="1"/>
</dbReference>
<evidence type="ECO:0000313" key="2">
    <source>
        <dbReference type="EMBL" id="KAJ7967226.1"/>
    </source>
</evidence>
<keyword evidence="3" id="KW-1185">Reference proteome</keyword>
<evidence type="ECO:0000313" key="3">
    <source>
        <dbReference type="Proteomes" id="UP001163823"/>
    </source>
</evidence>